<sequence length="308" mass="33925">MIIRTWALSVIFAASRINATPVPAQKVHSHNDYLQTVPLFTALDNGVTSVEADLWLHDGNLFVAHKENEIDASKTFDSVYIQPLVKLIDEQTYGDLFTRDNPLQLLVDFKSDGDELSFSFSSHQTLFIFSFSSFSPILAALEPLRSKGYLTTFKDSVYTQSFVTAVGTGNTPLDKVLASNPRDLFFDAPLTDIAAKPPAEGLVWSKEIAPLASADLKDAVGILNWLAAQVGIVTSGTKNALNKLVGDAHQLDGVKSRLYGTPNLDCVTIAFIKEGLDWINADDLRHVKDLLGLKSRFLYNWRGCGCVW</sequence>
<evidence type="ECO:0000313" key="4">
    <source>
        <dbReference type="EMBL" id="KAF5355332.1"/>
    </source>
</evidence>
<evidence type="ECO:0000256" key="1">
    <source>
        <dbReference type="ARBA" id="ARBA00008858"/>
    </source>
</evidence>
<evidence type="ECO:0000313" key="5">
    <source>
        <dbReference type="Proteomes" id="UP000559256"/>
    </source>
</evidence>
<feature type="signal peptide" evidence="3">
    <location>
        <begin position="1"/>
        <end position="19"/>
    </location>
</feature>
<accession>A0A8H5G0A1</accession>
<comment type="similarity">
    <text evidence="1">Belongs to the AIM6 family.</text>
</comment>
<dbReference type="GO" id="GO:0008081">
    <property type="term" value="F:phosphoric diester hydrolase activity"/>
    <property type="evidence" value="ECO:0007669"/>
    <property type="project" value="InterPro"/>
</dbReference>
<dbReference type="PANTHER" id="PTHR31571">
    <property type="entry name" value="ALTERED INHERITANCE OF MITOCHONDRIA PROTEIN 6"/>
    <property type="match status" value="1"/>
</dbReference>
<evidence type="ECO:0000256" key="2">
    <source>
        <dbReference type="ARBA" id="ARBA00014286"/>
    </source>
</evidence>
<dbReference type="InterPro" id="IPR051236">
    <property type="entry name" value="HAT_RTT109-like"/>
</dbReference>
<dbReference type="GO" id="GO:0006629">
    <property type="term" value="P:lipid metabolic process"/>
    <property type="evidence" value="ECO:0007669"/>
    <property type="project" value="InterPro"/>
</dbReference>
<dbReference type="Proteomes" id="UP000559256">
    <property type="component" value="Unassembled WGS sequence"/>
</dbReference>
<dbReference type="EMBL" id="JAACJM010000057">
    <property type="protein sequence ID" value="KAF5355332.1"/>
    <property type="molecule type" value="Genomic_DNA"/>
</dbReference>
<gene>
    <name evidence="4" type="ORF">D9758_006050</name>
</gene>
<organism evidence="4 5">
    <name type="scientific">Tetrapyrgos nigripes</name>
    <dbReference type="NCBI Taxonomy" id="182062"/>
    <lineage>
        <taxon>Eukaryota</taxon>
        <taxon>Fungi</taxon>
        <taxon>Dikarya</taxon>
        <taxon>Basidiomycota</taxon>
        <taxon>Agaricomycotina</taxon>
        <taxon>Agaricomycetes</taxon>
        <taxon>Agaricomycetidae</taxon>
        <taxon>Agaricales</taxon>
        <taxon>Marasmiineae</taxon>
        <taxon>Marasmiaceae</taxon>
        <taxon>Tetrapyrgos</taxon>
    </lineage>
</organism>
<comment type="caution">
    <text evidence="4">The sequence shown here is derived from an EMBL/GenBank/DDBJ whole genome shotgun (WGS) entry which is preliminary data.</text>
</comment>
<dbReference type="InterPro" id="IPR017946">
    <property type="entry name" value="PLC-like_Pdiesterase_TIM-brl"/>
</dbReference>
<dbReference type="OrthoDB" id="4153866at2759"/>
<name>A0A8H5G0A1_9AGAR</name>
<proteinExistence type="inferred from homology"/>
<dbReference type="PANTHER" id="PTHR31571:SF1">
    <property type="entry name" value="ALTERED INHERITANCE OF MITOCHONDRIA PROTEIN 6"/>
    <property type="match status" value="1"/>
</dbReference>
<dbReference type="AlphaFoldDB" id="A0A8H5G0A1"/>
<protein>
    <recommendedName>
        <fullName evidence="2">Altered inheritance of mitochondria protein 6</fullName>
    </recommendedName>
</protein>
<evidence type="ECO:0000256" key="3">
    <source>
        <dbReference type="SAM" id="SignalP"/>
    </source>
</evidence>
<keyword evidence="5" id="KW-1185">Reference proteome</keyword>
<keyword evidence="3" id="KW-0732">Signal</keyword>
<feature type="chain" id="PRO_5034491432" description="Altered inheritance of mitochondria protein 6" evidence="3">
    <location>
        <begin position="20"/>
        <end position="308"/>
    </location>
</feature>
<dbReference type="SUPFAM" id="SSF51695">
    <property type="entry name" value="PLC-like phosphodiesterases"/>
    <property type="match status" value="1"/>
</dbReference>
<reference evidence="4 5" key="1">
    <citation type="journal article" date="2020" name="ISME J.">
        <title>Uncovering the hidden diversity of litter-decomposition mechanisms in mushroom-forming fungi.</title>
        <authorList>
            <person name="Floudas D."/>
            <person name="Bentzer J."/>
            <person name="Ahren D."/>
            <person name="Johansson T."/>
            <person name="Persson P."/>
            <person name="Tunlid A."/>
        </authorList>
    </citation>
    <scope>NUCLEOTIDE SEQUENCE [LARGE SCALE GENOMIC DNA]</scope>
    <source>
        <strain evidence="4 5">CBS 291.85</strain>
    </source>
</reference>